<organism evidence="3 4">
    <name type="scientific">Candidatus Gottesmanbacteria bacterium RIFCSPHIGHO2_02_FULL_40_13</name>
    <dbReference type="NCBI Taxonomy" id="1798384"/>
    <lineage>
        <taxon>Bacteria</taxon>
        <taxon>Candidatus Gottesmaniibacteriota</taxon>
    </lineage>
</organism>
<evidence type="ECO:0000256" key="1">
    <source>
        <dbReference type="ARBA" id="ARBA00007435"/>
    </source>
</evidence>
<dbReference type="AlphaFoldDB" id="A0A1F6A6Z5"/>
<evidence type="ECO:0000313" key="3">
    <source>
        <dbReference type="EMBL" id="OGG20242.1"/>
    </source>
</evidence>
<dbReference type="STRING" id="1798384.A3D03_03370"/>
<dbReference type="SUPFAM" id="SSF82771">
    <property type="entry name" value="GIY-YIG endonuclease"/>
    <property type="match status" value="1"/>
</dbReference>
<feature type="domain" description="GIY-YIG" evidence="2">
    <location>
        <begin position="2"/>
        <end position="77"/>
    </location>
</feature>
<gene>
    <name evidence="3" type="ORF">A3D03_03370</name>
</gene>
<evidence type="ECO:0000259" key="2">
    <source>
        <dbReference type="PROSITE" id="PS50164"/>
    </source>
</evidence>
<dbReference type="PANTHER" id="PTHR34477:SF1">
    <property type="entry name" value="UPF0213 PROTEIN YHBQ"/>
    <property type="match status" value="1"/>
</dbReference>
<evidence type="ECO:0000313" key="4">
    <source>
        <dbReference type="Proteomes" id="UP000177092"/>
    </source>
</evidence>
<dbReference type="Proteomes" id="UP000177092">
    <property type="component" value="Unassembled WGS sequence"/>
</dbReference>
<comment type="similarity">
    <text evidence="1">Belongs to the UPF0213 family.</text>
</comment>
<comment type="caution">
    <text evidence="3">The sequence shown here is derived from an EMBL/GenBank/DDBJ whole genome shotgun (WGS) entry which is preliminary data.</text>
</comment>
<dbReference type="InterPro" id="IPR035901">
    <property type="entry name" value="GIY-YIG_endonuc_sf"/>
</dbReference>
<dbReference type="Pfam" id="PF01541">
    <property type="entry name" value="GIY-YIG"/>
    <property type="match status" value="1"/>
</dbReference>
<sequence>MKFYYIYILHNSHKNFLYIGYSENLKQRLASHNKGENISTKAYKPLALIHYEAYKNMKDAKRRELYLKTNRGRTTLMTMLKEYFLKFK</sequence>
<protein>
    <recommendedName>
        <fullName evidence="2">GIY-YIG domain-containing protein</fullName>
    </recommendedName>
</protein>
<accession>A0A1F6A6Z5</accession>
<dbReference type="InterPro" id="IPR050190">
    <property type="entry name" value="UPF0213_domain"/>
</dbReference>
<dbReference type="PANTHER" id="PTHR34477">
    <property type="entry name" value="UPF0213 PROTEIN YHBQ"/>
    <property type="match status" value="1"/>
</dbReference>
<dbReference type="InterPro" id="IPR000305">
    <property type="entry name" value="GIY-YIG_endonuc"/>
</dbReference>
<proteinExistence type="inferred from homology"/>
<dbReference type="PROSITE" id="PS50164">
    <property type="entry name" value="GIY_YIG"/>
    <property type="match status" value="1"/>
</dbReference>
<reference evidence="3 4" key="1">
    <citation type="journal article" date="2016" name="Nat. Commun.">
        <title>Thousands of microbial genomes shed light on interconnected biogeochemical processes in an aquifer system.</title>
        <authorList>
            <person name="Anantharaman K."/>
            <person name="Brown C.T."/>
            <person name="Hug L.A."/>
            <person name="Sharon I."/>
            <person name="Castelle C.J."/>
            <person name="Probst A.J."/>
            <person name="Thomas B.C."/>
            <person name="Singh A."/>
            <person name="Wilkins M.J."/>
            <person name="Karaoz U."/>
            <person name="Brodie E.L."/>
            <person name="Williams K.H."/>
            <person name="Hubbard S.S."/>
            <person name="Banfield J.F."/>
        </authorList>
    </citation>
    <scope>NUCLEOTIDE SEQUENCE [LARGE SCALE GENOMIC DNA]</scope>
</reference>
<name>A0A1F6A6Z5_9BACT</name>
<dbReference type="Gene3D" id="3.40.1440.10">
    <property type="entry name" value="GIY-YIG endonuclease"/>
    <property type="match status" value="1"/>
</dbReference>
<dbReference type="EMBL" id="MFJN01000052">
    <property type="protein sequence ID" value="OGG20242.1"/>
    <property type="molecule type" value="Genomic_DNA"/>
</dbReference>